<protein>
    <submittedName>
        <fullName evidence="1">Uncharacterized protein</fullName>
    </submittedName>
</protein>
<dbReference type="EMBL" id="FOHJ01000005">
    <property type="protein sequence ID" value="SET55042.1"/>
    <property type="molecule type" value="Genomic_DNA"/>
</dbReference>
<reference evidence="2" key="1">
    <citation type="submission" date="2016-10" db="EMBL/GenBank/DDBJ databases">
        <authorList>
            <person name="Varghese N."/>
            <person name="Submissions S."/>
        </authorList>
    </citation>
    <scope>NUCLEOTIDE SEQUENCE [LARGE SCALE GENOMIC DNA]</scope>
    <source>
        <strain evidence="2">CGMCC 1.3566</strain>
    </source>
</reference>
<keyword evidence="2" id="KW-1185">Reference proteome</keyword>
<accession>A0A1I0FAA4</accession>
<evidence type="ECO:0000313" key="1">
    <source>
        <dbReference type="EMBL" id="SET55042.1"/>
    </source>
</evidence>
<dbReference type="RefSeq" id="WP_143060136.1">
    <property type="nucleotide sequence ID" value="NZ_FOHJ01000005.1"/>
</dbReference>
<evidence type="ECO:0000313" key="2">
    <source>
        <dbReference type="Proteomes" id="UP000199095"/>
    </source>
</evidence>
<gene>
    <name evidence="1" type="ORF">SAMN05421676_105262</name>
</gene>
<sequence>MYEQQPPLPPQVYGHFREDDERLWGGFAVPFLTGAAAGAIFDDFFVPGYGYGYGPGPGAGPGPGYGFGYGYGPGYGPRPGFGYGPRPRPRPRPGYGFPW</sequence>
<dbReference type="Proteomes" id="UP000199095">
    <property type="component" value="Unassembled WGS sequence"/>
</dbReference>
<name>A0A1I0FAA4_9BACI</name>
<proteinExistence type="predicted"/>
<organism evidence="1 2">
    <name type="scientific">Salinibacillus kushneri</name>
    <dbReference type="NCBI Taxonomy" id="237682"/>
    <lineage>
        <taxon>Bacteria</taxon>
        <taxon>Bacillati</taxon>
        <taxon>Bacillota</taxon>
        <taxon>Bacilli</taxon>
        <taxon>Bacillales</taxon>
        <taxon>Bacillaceae</taxon>
        <taxon>Salinibacillus</taxon>
    </lineage>
</organism>
<dbReference type="AlphaFoldDB" id="A0A1I0FAA4"/>